<feature type="non-terminal residue" evidence="1">
    <location>
        <position position="41"/>
    </location>
</feature>
<sequence length="41" mass="4875">MGKKTPNFHSTRFIQKYLDSIYRSNSLTTFFRMGYDGQCYA</sequence>
<protein>
    <submittedName>
        <fullName evidence="1">Uncharacterized protein</fullName>
    </submittedName>
</protein>
<gene>
    <name evidence="1" type="ORF">S01H4_29300</name>
</gene>
<accession>X1A9D3</accession>
<comment type="caution">
    <text evidence="1">The sequence shown here is derived from an EMBL/GenBank/DDBJ whole genome shotgun (WGS) entry which is preliminary data.</text>
</comment>
<dbReference type="AlphaFoldDB" id="X1A9D3"/>
<organism evidence="1">
    <name type="scientific">marine sediment metagenome</name>
    <dbReference type="NCBI Taxonomy" id="412755"/>
    <lineage>
        <taxon>unclassified sequences</taxon>
        <taxon>metagenomes</taxon>
        <taxon>ecological metagenomes</taxon>
    </lineage>
</organism>
<name>X1A9D3_9ZZZZ</name>
<evidence type="ECO:0000313" key="1">
    <source>
        <dbReference type="EMBL" id="GAG78324.1"/>
    </source>
</evidence>
<dbReference type="EMBL" id="BART01014903">
    <property type="protein sequence ID" value="GAG78324.1"/>
    <property type="molecule type" value="Genomic_DNA"/>
</dbReference>
<proteinExistence type="predicted"/>
<reference evidence="1" key="1">
    <citation type="journal article" date="2014" name="Front. Microbiol.">
        <title>High frequency of phylogenetically diverse reductive dehalogenase-homologous genes in deep subseafloor sedimentary metagenomes.</title>
        <authorList>
            <person name="Kawai M."/>
            <person name="Futagami T."/>
            <person name="Toyoda A."/>
            <person name="Takaki Y."/>
            <person name="Nishi S."/>
            <person name="Hori S."/>
            <person name="Arai W."/>
            <person name="Tsubouchi T."/>
            <person name="Morono Y."/>
            <person name="Uchiyama I."/>
            <person name="Ito T."/>
            <person name="Fujiyama A."/>
            <person name="Inagaki F."/>
            <person name="Takami H."/>
        </authorList>
    </citation>
    <scope>NUCLEOTIDE SEQUENCE</scope>
    <source>
        <strain evidence="1">Expedition CK06-06</strain>
    </source>
</reference>